<accession>A0A5B7FFT7</accession>
<keyword evidence="2" id="KW-1185">Reference proteome</keyword>
<organism evidence="1 2">
    <name type="scientific">Portunus trituberculatus</name>
    <name type="common">Swimming crab</name>
    <name type="synonym">Neptunus trituberculatus</name>
    <dbReference type="NCBI Taxonomy" id="210409"/>
    <lineage>
        <taxon>Eukaryota</taxon>
        <taxon>Metazoa</taxon>
        <taxon>Ecdysozoa</taxon>
        <taxon>Arthropoda</taxon>
        <taxon>Crustacea</taxon>
        <taxon>Multicrustacea</taxon>
        <taxon>Malacostraca</taxon>
        <taxon>Eumalacostraca</taxon>
        <taxon>Eucarida</taxon>
        <taxon>Decapoda</taxon>
        <taxon>Pleocyemata</taxon>
        <taxon>Brachyura</taxon>
        <taxon>Eubrachyura</taxon>
        <taxon>Portunoidea</taxon>
        <taxon>Portunidae</taxon>
        <taxon>Portuninae</taxon>
        <taxon>Portunus</taxon>
    </lineage>
</organism>
<sequence length="151" mass="16704">MKASNVPSRRNVTVARFFSQAHATHSSITTFAPLASPGFILPINVRVTPPLSPPPPLPPPCPLLILYLPSLLPRSLFAAPLLKISQVTQNWREIWQGPQVVRIVEKSPTYRGNLLTSHTRGGEARSCRLPPARDAGERRRLVHLDQLRAEG</sequence>
<proteinExistence type="predicted"/>
<evidence type="ECO:0000313" key="1">
    <source>
        <dbReference type="EMBL" id="MPC46470.1"/>
    </source>
</evidence>
<protein>
    <submittedName>
        <fullName evidence="1">Uncharacterized protein</fullName>
    </submittedName>
</protein>
<name>A0A5B7FFT7_PORTR</name>
<dbReference type="Proteomes" id="UP000324222">
    <property type="component" value="Unassembled WGS sequence"/>
</dbReference>
<dbReference type="EMBL" id="VSRR010007223">
    <property type="protein sequence ID" value="MPC46470.1"/>
    <property type="molecule type" value="Genomic_DNA"/>
</dbReference>
<comment type="caution">
    <text evidence="1">The sequence shown here is derived from an EMBL/GenBank/DDBJ whole genome shotgun (WGS) entry which is preliminary data.</text>
</comment>
<reference evidence="1 2" key="1">
    <citation type="submission" date="2019-05" db="EMBL/GenBank/DDBJ databases">
        <title>Another draft genome of Portunus trituberculatus and its Hox gene families provides insights of decapod evolution.</title>
        <authorList>
            <person name="Jeong J.-H."/>
            <person name="Song I."/>
            <person name="Kim S."/>
            <person name="Choi T."/>
            <person name="Kim D."/>
            <person name="Ryu S."/>
            <person name="Kim W."/>
        </authorList>
    </citation>
    <scope>NUCLEOTIDE SEQUENCE [LARGE SCALE GENOMIC DNA]</scope>
    <source>
        <tissue evidence="1">Muscle</tissue>
    </source>
</reference>
<gene>
    <name evidence="1" type="ORF">E2C01_040190</name>
</gene>
<evidence type="ECO:0000313" key="2">
    <source>
        <dbReference type="Proteomes" id="UP000324222"/>
    </source>
</evidence>
<dbReference type="AlphaFoldDB" id="A0A5B7FFT7"/>